<reference evidence="1" key="1">
    <citation type="journal article" date="2011" name="Genome Biol.">
        <title>The draft genome of the carcinogenic human liver fluke Clonorchis sinensis.</title>
        <authorList>
            <person name="Wang X."/>
            <person name="Chen W."/>
            <person name="Huang Y."/>
            <person name="Sun J."/>
            <person name="Men J."/>
            <person name="Liu H."/>
            <person name="Luo F."/>
            <person name="Guo L."/>
            <person name="Lv X."/>
            <person name="Deng C."/>
            <person name="Zhou C."/>
            <person name="Fan Y."/>
            <person name="Li X."/>
            <person name="Huang L."/>
            <person name="Hu Y."/>
            <person name="Liang C."/>
            <person name="Hu X."/>
            <person name="Xu J."/>
            <person name="Yu X."/>
        </authorList>
    </citation>
    <scope>NUCLEOTIDE SEQUENCE [LARGE SCALE GENOMIC DNA]</scope>
    <source>
        <strain evidence="1">Henan</strain>
    </source>
</reference>
<dbReference type="EMBL" id="DF143896">
    <property type="protein sequence ID" value="GAA54488.1"/>
    <property type="molecule type" value="Genomic_DNA"/>
</dbReference>
<evidence type="ECO:0000313" key="2">
    <source>
        <dbReference type="Proteomes" id="UP000008909"/>
    </source>
</evidence>
<accession>G7YNF7</accession>
<evidence type="ECO:0000313" key="1">
    <source>
        <dbReference type="EMBL" id="GAA54488.1"/>
    </source>
</evidence>
<dbReference type="AlphaFoldDB" id="G7YNF7"/>
<proteinExistence type="predicted"/>
<name>G7YNF7_CLOSI</name>
<organism evidence="1 2">
    <name type="scientific">Clonorchis sinensis</name>
    <name type="common">Chinese liver fluke</name>
    <dbReference type="NCBI Taxonomy" id="79923"/>
    <lineage>
        <taxon>Eukaryota</taxon>
        <taxon>Metazoa</taxon>
        <taxon>Spiralia</taxon>
        <taxon>Lophotrochozoa</taxon>
        <taxon>Platyhelminthes</taxon>
        <taxon>Trematoda</taxon>
        <taxon>Digenea</taxon>
        <taxon>Opisthorchiida</taxon>
        <taxon>Opisthorchiata</taxon>
        <taxon>Opisthorchiidae</taxon>
        <taxon>Clonorchis</taxon>
    </lineage>
</organism>
<protein>
    <submittedName>
        <fullName evidence="1">Uncharacterized protein</fullName>
    </submittedName>
</protein>
<keyword evidence="2" id="KW-1185">Reference proteome</keyword>
<gene>
    <name evidence="1" type="ORF">CLF_103409</name>
</gene>
<reference key="2">
    <citation type="submission" date="2011-10" db="EMBL/GenBank/DDBJ databases">
        <title>The genome and transcriptome sequence of Clonorchis sinensis provide insights into the carcinogenic liver fluke.</title>
        <authorList>
            <person name="Wang X."/>
            <person name="Huang Y."/>
            <person name="Chen W."/>
            <person name="Liu H."/>
            <person name="Guo L."/>
            <person name="Chen Y."/>
            <person name="Luo F."/>
            <person name="Zhou W."/>
            <person name="Sun J."/>
            <person name="Mao Q."/>
            <person name="Liang P."/>
            <person name="Zhou C."/>
            <person name="Tian Y."/>
            <person name="Men J."/>
            <person name="Lv X."/>
            <person name="Huang L."/>
            <person name="Zhou J."/>
            <person name="Hu Y."/>
            <person name="Li R."/>
            <person name="Zhang F."/>
            <person name="Lei H."/>
            <person name="Li X."/>
            <person name="Hu X."/>
            <person name="Liang C."/>
            <person name="Xu J."/>
            <person name="Wu Z."/>
            <person name="Yu X."/>
        </authorList>
    </citation>
    <scope>NUCLEOTIDE SEQUENCE</scope>
    <source>
        <strain>Henan</strain>
    </source>
</reference>
<sequence length="203" mass="23133">MKKAPMFRQTFTVFRTIGRINDRNLYSRWIVGCTQQTKLHQQQHKCCFQITDENLVDMGAQTSFKEKEKAQVFLNEMTEAIPFFGMHPQSPRNGRHVRGYWAGTYNTVSSGVFELAGGIRRGRTKPSGQENHLSVKNKTFKLLLRSASSKSTAYRKTVGYCRALLKYGTLSCKVQQYVVVEFDNIPTTQDKQLPPKLPTGSVD</sequence>
<dbReference type="Proteomes" id="UP000008909">
    <property type="component" value="Unassembled WGS sequence"/>
</dbReference>